<protein>
    <submittedName>
        <fullName evidence="7">Uncharacterized protein LOC111317652</fullName>
    </submittedName>
</protein>
<feature type="compositionally biased region" description="Polar residues" evidence="5">
    <location>
        <begin position="165"/>
        <end position="175"/>
    </location>
</feature>
<keyword evidence="1" id="KW-0479">Metal-binding</keyword>
<keyword evidence="4" id="KW-0175">Coiled coil</keyword>
<dbReference type="InterPro" id="IPR011011">
    <property type="entry name" value="Znf_FYVE_PHD"/>
</dbReference>
<dbReference type="InterPro" id="IPR013083">
    <property type="entry name" value="Znf_RING/FYVE/PHD"/>
</dbReference>
<keyword evidence="2" id="KW-0863">Zinc-finger</keyword>
<feature type="region of interest" description="Disordered" evidence="5">
    <location>
        <begin position="163"/>
        <end position="213"/>
    </location>
</feature>
<dbReference type="AlphaFoldDB" id="A0A6P6BFF1"/>
<dbReference type="RefSeq" id="XP_022775831.1">
    <property type="nucleotide sequence ID" value="XM_022920096.1"/>
</dbReference>
<dbReference type="GeneID" id="111317652"/>
<feature type="coiled-coil region" evidence="4">
    <location>
        <begin position="491"/>
        <end position="529"/>
    </location>
</feature>
<evidence type="ECO:0000256" key="1">
    <source>
        <dbReference type="ARBA" id="ARBA00022723"/>
    </source>
</evidence>
<keyword evidence="6" id="KW-1185">Reference proteome</keyword>
<dbReference type="Proteomes" id="UP000515121">
    <property type="component" value="Unplaced"/>
</dbReference>
<evidence type="ECO:0000256" key="5">
    <source>
        <dbReference type="SAM" id="MobiDB-lite"/>
    </source>
</evidence>
<organism evidence="6 7">
    <name type="scientific">Durio zibethinus</name>
    <name type="common">Durian</name>
    <dbReference type="NCBI Taxonomy" id="66656"/>
    <lineage>
        <taxon>Eukaryota</taxon>
        <taxon>Viridiplantae</taxon>
        <taxon>Streptophyta</taxon>
        <taxon>Embryophyta</taxon>
        <taxon>Tracheophyta</taxon>
        <taxon>Spermatophyta</taxon>
        <taxon>Magnoliopsida</taxon>
        <taxon>eudicotyledons</taxon>
        <taxon>Gunneridae</taxon>
        <taxon>Pentapetalae</taxon>
        <taxon>rosids</taxon>
        <taxon>malvids</taxon>
        <taxon>Malvales</taxon>
        <taxon>Malvaceae</taxon>
        <taxon>Helicteroideae</taxon>
        <taxon>Durio</taxon>
    </lineage>
</organism>
<evidence type="ECO:0000313" key="7">
    <source>
        <dbReference type="RefSeq" id="XP_022775831.1"/>
    </source>
</evidence>
<name>A0A6P6BFF1_DURZI</name>
<evidence type="ECO:0000256" key="2">
    <source>
        <dbReference type="ARBA" id="ARBA00022771"/>
    </source>
</evidence>
<dbReference type="InterPro" id="IPR004252">
    <property type="entry name" value="Probable_transposase_24"/>
</dbReference>
<dbReference type="Gene3D" id="3.30.40.10">
    <property type="entry name" value="Zinc/RING finger domain, C3HC4 (zinc finger)"/>
    <property type="match status" value="1"/>
</dbReference>
<dbReference type="GO" id="GO:0008270">
    <property type="term" value="F:zinc ion binding"/>
    <property type="evidence" value="ECO:0007669"/>
    <property type="project" value="UniProtKB-KW"/>
</dbReference>
<dbReference type="PANTHER" id="PTHR33018">
    <property type="entry name" value="OS10G0338966 PROTEIN-RELATED"/>
    <property type="match status" value="1"/>
</dbReference>
<dbReference type="KEGG" id="dzi:111317652"/>
<reference evidence="7" key="1">
    <citation type="submission" date="2025-08" db="UniProtKB">
        <authorList>
            <consortium name="RefSeq"/>
        </authorList>
    </citation>
    <scope>IDENTIFICATION</scope>
    <source>
        <tissue evidence="7">Fruit stalk</tissue>
    </source>
</reference>
<evidence type="ECO:0000256" key="3">
    <source>
        <dbReference type="ARBA" id="ARBA00022833"/>
    </source>
</evidence>
<keyword evidence="3" id="KW-0862">Zinc</keyword>
<sequence>MKLFAYFQHLLLQGEPCDICGDVGFEEDITTCFQCKIAREHCYCMRKVLLTIPEIWFCKECQSSNGIASSKSVKAEHVPMALTPNASETESPSWFLKNSRGECHLASISNAFESASPSMFLNNQEIAGRDGAIMAIETRKMKFISTEEAIEMTSCTHKLKHSLRNADTSTMSRQTKNVEENVSPNNVEEPERSDDDSLPQLQMTTKKRKTRGRTTMPALDKLRSEQKKLQVEFNSKEQPVGYAAKKMAGYIGILVRSIVPITVKNWRMVTDEQKQKIWDLVLENFELEAKAKKIVLKSAGLKWRGFKARLTKYILSNKDKKDMLTQPPASFKDVILQPQWDAFVRTRLSNEFKKVSEEQKQIRAKMIYHHRLSRNGYANLEREIQQSLGTSTEVTRSILWKKAHATKSGEYPDEATQEMANKIDEYSMKCSKGTIPTGFGVDALTLAFGGTERPGRVRGVGSFVSPTMYFHAPKTKNKKPKKAEILLEAQKKFCEEQLAQQRQLFEQERNELRERLAALEAKMAAIATTSLPIPN</sequence>
<dbReference type="Pfam" id="PF03004">
    <property type="entry name" value="Transposase_24"/>
    <property type="match status" value="1"/>
</dbReference>
<dbReference type="PANTHER" id="PTHR33018:SF31">
    <property type="entry name" value="TRANSPOSASE, PTTA_EN_SPM, PLANT"/>
    <property type="match status" value="1"/>
</dbReference>
<dbReference type="SUPFAM" id="SSF57903">
    <property type="entry name" value="FYVE/PHD zinc finger"/>
    <property type="match status" value="1"/>
</dbReference>
<dbReference type="OrthoDB" id="1869436at2759"/>
<evidence type="ECO:0000313" key="6">
    <source>
        <dbReference type="Proteomes" id="UP000515121"/>
    </source>
</evidence>
<evidence type="ECO:0000256" key="4">
    <source>
        <dbReference type="SAM" id="Coils"/>
    </source>
</evidence>
<proteinExistence type="predicted"/>
<gene>
    <name evidence="7" type="primary">LOC111317652</name>
</gene>
<accession>A0A6P6BFF1</accession>